<dbReference type="OrthoDB" id="425354at2759"/>
<name>A0A2S4L2M8_9HYPO</name>
<evidence type="ECO:0000313" key="1">
    <source>
        <dbReference type="EMBL" id="POR36690.1"/>
    </source>
</evidence>
<protein>
    <recommendedName>
        <fullName evidence="3">LCCL domain-containing protein</fullName>
    </recommendedName>
</protein>
<accession>A0A2S4L2M8</accession>
<keyword evidence="2" id="KW-1185">Reference proteome</keyword>
<dbReference type="InterPro" id="IPR053037">
    <property type="entry name" value="Pericyclase_pydY-like"/>
</dbReference>
<dbReference type="EMBL" id="PKSG01000309">
    <property type="protein sequence ID" value="POR36690.1"/>
    <property type="molecule type" value="Genomic_DNA"/>
</dbReference>
<evidence type="ECO:0000313" key="2">
    <source>
        <dbReference type="Proteomes" id="UP000237481"/>
    </source>
</evidence>
<dbReference type="Proteomes" id="UP000237481">
    <property type="component" value="Unassembled WGS sequence"/>
</dbReference>
<sequence length="186" mass="20425">MAAPADKTTKDLNGKWLLNMELSGSADAALALQGIGYLIRTAIGLAFITIDISQYDAPPKPPSTAEGTVAHIDIEQSASGLTSTRELRCLDDMPREHTDWLFGTVRGQTRWVALADVDDEYLGSGWDAAEGKAFILSHVVSQGNGWTATQVWGFQTVGGERRHCRNILVQKDGQRVEFRLVYDFLD</sequence>
<dbReference type="PANTHER" id="PTHR38115:SF1">
    <property type="entry name" value="LIPOCALIN-LIKE DOMAIN-CONTAINING PROTEIN"/>
    <property type="match status" value="1"/>
</dbReference>
<gene>
    <name evidence="1" type="ORF">TPAR_03114</name>
</gene>
<reference evidence="1 2" key="1">
    <citation type="submission" date="2018-01" db="EMBL/GenBank/DDBJ databases">
        <title>Harnessing the power of phylogenomics to disentangle the directionality and signatures of interkingdom host jumping in the parasitic fungal genus Tolypocladium.</title>
        <authorList>
            <person name="Quandt C.A."/>
            <person name="Patterson W."/>
            <person name="Spatafora J.W."/>
        </authorList>
    </citation>
    <scope>NUCLEOTIDE SEQUENCE [LARGE SCALE GENOMIC DNA]</scope>
    <source>
        <strain evidence="1 2">NRBC 100945</strain>
    </source>
</reference>
<proteinExistence type="predicted"/>
<comment type="caution">
    <text evidence="1">The sequence shown here is derived from an EMBL/GenBank/DDBJ whole genome shotgun (WGS) entry which is preliminary data.</text>
</comment>
<evidence type="ECO:0008006" key="3">
    <source>
        <dbReference type="Google" id="ProtNLM"/>
    </source>
</evidence>
<dbReference type="PANTHER" id="PTHR38115">
    <property type="entry name" value="LIPOCALIN-LIKE DOMAIN-CONTAINING PROTEIN"/>
    <property type="match status" value="1"/>
</dbReference>
<organism evidence="1 2">
    <name type="scientific">Tolypocladium paradoxum</name>
    <dbReference type="NCBI Taxonomy" id="94208"/>
    <lineage>
        <taxon>Eukaryota</taxon>
        <taxon>Fungi</taxon>
        <taxon>Dikarya</taxon>
        <taxon>Ascomycota</taxon>
        <taxon>Pezizomycotina</taxon>
        <taxon>Sordariomycetes</taxon>
        <taxon>Hypocreomycetidae</taxon>
        <taxon>Hypocreales</taxon>
        <taxon>Ophiocordycipitaceae</taxon>
        <taxon>Tolypocladium</taxon>
    </lineage>
</organism>
<dbReference type="AlphaFoldDB" id="A0A2S4L2M8"/>